<dbReference type="Gene3D" id="3.40.50.300">
    <property type="entry name" value="P-loop containing nucleotide triphosphate hydrolases"/>
    <property type="match status" value="1"/>
</dbReference>
<protein>
    <submittedName>
        <fullName evidence="9">Fidgetin-like protein</fullName>
    </submittedName>
</protein>
<dbReference type="Proteomes" id="UP000717585">
    <property type="component" value="Unassembled WGS sequence"/>
</dbReference>
<dbReference type="SMART" id="SM00382">
    <property type="entry name" value="AAA"/>
    <property type="match status" value="1"/>
</dbReference>
<reference evidence="9" key="1">
    <citation type="submission" date="2021-05" db="EMBL/GenBank/DDBJ databases">
        <title>A free-living protist that lacks canonical eukaryotic 1 DNA replication and segregation systems.</title>
        <authorList>
            <person name="Salas-Leiva D.E."/>
            <person name="Tromer E.C."/>
            <person name="Curtis B.A."/>
            <person name="Jerlstrom-Hultqvist J."/>
            <person name="Kolisko M."/>
            <person name="Yi Z."/>
            <person name="Salas-Leiva J.S."/>
            <person name="Gallot-Lavallee L."/>
            <person name="Kops G.J.P.L."/>
            <person name="Archibald J.M."/>
            <person name="Simpson A.G.B."/>
            <person name="Roger A.J."/>
        </authorList>
    </citation>
    <scope>NUCLEOTIDE SEQUENCE</scope>
    <source>
        <strain evidence="9">BICM</strain>
    </source>
</reference>
<dbReference type="InterPro" id="IPR050304">
    <property type="entry name" value="MT-severing_AAA_ATPase"/>
</dbReference>
<evidence type="ECO:0000256" key="3">
    <source>
        <dbReference type="ARBA" id="ARBA00022490"/>
    </source>
</evidence>
<dbReference type="InterPro" id="IPR003960">
    <property type="entry name" value="ATPase_AAA_CS"/>
</dbReference>
<dbReference type="GO" id="GO:0005524">
    <property type="term" value="F:ATP binding"/>
    <property type="evidence" value="ECO:0007669"/>
    <property type="project" value="UniProtKB-KW"/>
</dbReference>
<dbReference type="InterPro" id="IPR003959">
    <property type="entry name" value="ATPase_AAA_core"/>
</dbReference>
<evidence type="ECO:0000256" key="1">
    <source>
        <dbReference type="ARBA" id="ARBA00004496"/>
    </source>
</evidence>
<dbReference type="InterPro" id="IPR041569">
    <property type="entry name" value="AAA_lid_3"/>
</dbReference>
<keyword evidence="10" id="KW-1185">Reference proteome</keyword>
<dbReference type="EMBL" id="JAHDYR010000031">
    <property type="protein sequence ID" value="KAG9392821.1"/>
    <property type="molecule type" value="Genomic_DNA"/>
</dbReference>
<dbReference type="PROSITE" id="PS00674">
    <property type="entry name" value="AAA"/>
    <property type="match status" value="1"/>
</dbReference>
<keyword evidence="3" id="KW-0963">Cytoplasm</keyword>
<evidence type="ECO:0000256" key="2">
    <source>
        <dbReference type="ARBA" id="ARBA00006914"/>
    </source>
</evidence>
<evidence type="ECO:0000259" key="8">
    <source>
        <dbReference type="SMART" id="SM00382"/>
    </source>
</evidence>
<comment type="caution">
    <text evidence="9">The sequence shown here is derived from an EMBL/GenBank/DDBJ whole genome shotgun (WGS) entry which is preliminary data.</text>
</comment>
<dbReference type="FunFam" id="1.10.8.60:FF:000022">
    <property type="entry name" value="Fidgetin like 1"/>
    <property type="match status" value="1"/>
</dbReference>
<dbReference type="Gene3D" id="1.10.8.60">
    <property type="match status" value="1"/>
</dbReference>
<dbReference type="FunFam" id="3.40.50.300:FF:001054">
    <property type="entry name" value="ATPase, AAA family, putative"/>
    <property type="match status" value="1"/>
</dbReference>
<dbReference type="Pfam" id="PF00004">
    <property type="entry name" value="AAA"/>
    <property type="match status" value="1"/>
</dbReference>
<dbReference type="Pfam" id="PF17862">
    <property type="entry name" value="AAA_lid_3"/>
    <property type="match status" value="1"/>
</dbReference>
<evidence type="ECO:0000256" key="5">
    <source>
        <dbReference type="ARBA" id="ARBA00022840"/>
    </source>
</evidence>
<comment type="similarity">
    <text evidence="2 6">Belongs to the AAA ATPase family.</text>
</comment>
<evidence type="ECO:0000313" key="10">
    <source>
        <dbReference type="Proteomes" id="UP000717585"/>
    </source>
</evidence>
<keyword evidence="4 6" id="KW-0547">Nucleotide-binding</keyword>
<organism evidence="9 10">
    <name type="scientific">Carpediemonas membranifera</name>
    <dbReference type="NCBI Taxonomy" id="201153"/>
    <lineage>
        <taxon>Eukaryota</taxon>
        <taxon>Metamonada</taxon>
        <taxon>Carpediemonas-like organisms</taxon>
        <taxon>Carpediemonas</taxon>
    </lineage>
</organism>
<accession>A0A8J6ARX7</accession>
<dbReference type="InterPro" id="IPR027417">
    <property type="entry name" value="P-loop_NTPase"/>
</dbReference>
<evidence type="ECO:0000313" key="9">
    <source>
        <dbReference type="EMBL" id="KAG9392821.1"/>
    </source>
</evidence>
<dbReference type="OrthoDB" id="10251136at2759"/>
<dbReference type="InterPro" id="IPR003593">
    <property type="entry name" value="AAA+_ATPase"/>
</dbReference>
<feature type="domain" description="AAA+ ATPase" evidence="8">
    <location>
        <begin position="266"/>
        <end position="402"/>
    </location>
</feature>
<keyword evidence="5 6" id="KW-0067">ATP-binding</keyword>
<dbReference type="GO" id="GO:0005737">
    <property type="term" value="C:cytoplasm"/>
    <property type="evidence" value="ECO:0007669"/>
    <property type="project" value="UniProtKB-SubCell"/>
</dbReference>
<evidence type="ECO:0000256" key="7">
    <source>
        <dbReference type="SAM" id="MobiDB-lite"/>
    </source>
</evidence>
<proteinExistence type="inferred from homology"/>
<dbReference type="SUPFAM" id="SSF52540">
    <property type="entry name" value="P-loop containing nucleoside triphosphate hydrolases"/>
    <property type="match status" value="1"/>
</dbReference>
<dbReference type="AlphaFoldDB" id="A0A8J6ARX7"/>
<dbReference type="PANTHER" id="PTHR23074">
    <property type="entry name" value="AAA DOMAIN-CONTAINING"/>
    <property type="match status" value="1"/>
</dbReference>
<feature type="region of interest" description="Disordered" evidence="7">
    <location>
        <begin position="173"/>
        <end position="197"/>
    </location>
</feature>
<dbReference type="PANTHER" id="PTHR23074:SF17">
    <property type="entry name" value="FIDGETIN-LIKE PROTEIN 1"/>
    <property type="match status" value="1"/>
</dbReference>
<name>A0A8J6ARX7_9EUKA</name>
<dbReference type="GO" id="GO:0016887">
    <property type="term" value="F:ATP hydrolysis activity"/>
    <property type="evidence" value="ECO:0007669"/>
    <property type="project" value="InterPro"/>
</dbReference>
<evidence type="ECO:0000256" key="4">
    <source>
        <dbReference type="ARBA" id="ARBA00022741"/>
    </source>
</evidence>
<comment type="subcellular location">
    <subcellularLocation>
        <location evidence="1">Cytoplasm</location>
    </subcellularLocation>
</comment>
<sequence>MMNATPGWLLYLAAHPEKIARKPYLGLMPHLETPIDCPNARIPHLDLSCAPQPSNEVIASPIHAELIPSINLTGETTIIDDPVFPVVETAEAFVQTAAPPPPPATVDAAVQTVYKPEFKKKPTPRAPPKPVPAEEEDLFTIQALKPAAKTGPAILHTAAAMVGVTRPEEAAAGAIDKPYVQPNQPRKRKAADRDEPADPAVAELLSDPRMNAVPAHLAQLILGEIAQSSGSVRWADVVGLGAAKKAVTEAVIWPLRRPDLFTGLTGPRGVMLFGPPGNGKTMIGRALANEAGATFFNISASSLMSKWAGEGEKLVRALFTIARIKSPSIVFIDEIDSVLAQRGDDDANSGSRRMKTEFLVQIDGTNSGTESVILLAATNRPSDIDEAARRRFTKRLYVPLPDALGRRSIVANLLPDAALTDADRTAIVERTELFSGSDLKALCQEAAMGPIRDAMMDDAAVSASQVRCVGMADIEAALGSMRPSVDAKQLGYFEDWNASFGSGR</sequence>
<gene>
    <name evidence="9" type="ORF">J8273_5754</name>
</gene>
<evidence type="ECO:0000256" key="6">
    <source>
        <dbReference type="RuleBase" id="RU003651"/>
    </source>
</evidence>